<feature type="region of interest" description="Disordered" evidence="8">
    <location>
        <begin position="79"/>
        <end position="103"/>
    </location>
</feature>
<dbReference type="KEGG" id="hoh:Hoch_3377"/>
<comment type="similarity">
    <text evidence="2">Belongs to the ABC-2 integral membrane protein family.</text>
</comment>
<evidence type="ECO:0000256" key="1">
    <source>
        <dbReference type="ARBA" id="ARBA00004651"/>
    </source>
</evidence>
<evidence type="ECO:0000256" key="7">
    <source>
        <dbReference type="ARBA" id="ARBA00023136"/>
    </source>
</evidence>
<dbReference type="Gene3D" id="3.40.1710.10">
    <property type="entry name" value="abc type-2 transporter like domain"/>
    <property type="match status" value="1"/>
</dbReference>
<name>D0LV38_HALO1</name>
<dbReference type="AlphaFoldDB" id="D0LV38"/>
<evidence type="ECO:0000256" key="6">
    <source>
        <dbReference type="ARBA" id="ARBA00022989"/>
    </source>
</evidence>
<evidence type="ECO:0000256" key="2">
    <source>
        <dbReference type="ARBA" id="ARBA00007783"/>
    </source>
</evidence>
<keyword evidence="4" id="KW-1003">Cell membrane</keyword>
<feature type="transmembrane region" description="Helical" evidence="9">
    <location>
        <begin position="412"/>
        <end position="434"/>
    </location>
</feature>
<evidence type="ECO:0000259" key="10">
    <source>
        <dbReference type="PROSITE" id="PS51012"/>
    </source>
</evidence>
<evidence type="ECO:0000313" key="12">
    <source>
        <dbReference type="Proteomes" id="UP000001880"/>
    </source>
</evidence>
<proteinExistence type="inferred from homology"/>
<evidence type="ECO:0000256" key="5">
    <source>
        <dbReference type="ARBA" id="ARBA00022692"/>
    </source>
</evidence>
<evidence type="ECO:0000256" key="3">
    <source>
        <dbReference type="ARBA" id="ARBA00022448"/>
    </source>
</evidence>
<dbReference type="eggNOG" id="COG0842">
    <property type="taxonomic scope" value="Bacteria"/>
</dbReference>
<dbReference type="Proteomes" id="UP000001880">
    <property type="component" value="Chromosome"/>
</dbReference>
<feature type="transmembrane region" description="Helical" evidence="9">
    <location>
        <begin position="287"/>
        <end position="312"/>
    </location>
</feature>
<dbReference type="GO" id="GO:0140359">
    <property type="term" value="F:ABC-type transporter activity"/>
    <property type="evidence" value="ECO:0007669"/>
    <property type="project" value="InterPro"/>
</dbReference>
<evidence type="ECO:0000256" key="4">
    <source>
        <dbReference type="ARBA" id="ARBA00022475"/>
    </source>
</evidence>
<gene>
    <name evidence="11" type="ordered locus">Hoch_3377</name>
</gene>
<evidence type="ECO:0000313" key="11">
    <source>
        <dbReference type="EMBL" id="ACY15879.1"/>
    </source>
</evidence>
<reference evidence="11 12" key="1">
    <citation type="journal article" date="2010" name="Stand. Genomic Sci.">
        <title>Complete genome sequence of Haliangium ochraceum type strain (SMP-2).</title>
        <authorList>
            <consortium name="US DOE Joint Genome Institute (JGI-PGF)"/>
            <person name="Ivanova N."/>
            <person name="Daum C."/>
            <person name="Lang E."/>
            <person name="Abt B."/>
            <person name="Kopitz M."/>
            <person name="Saunders E."/>
            <person name="Lapidus A."/>
            <person name="Lucas S."/>
            <person name="Glavina Del Rio T."/>
            <person name="Nolan M."/>
            <person name="Tice H."/>
            <person name="Copeland A."/>
            <person name="Cheng J.F."/>
            <person name="Chen F."/>
            <person name="Bruce D."/>
            <person name="Goodwin L."/>
            <person name="Pitluck S."/>
            <person name="Mavromatis K."/>
            <person name="Pati A."/>
            <person name="Mikhailova N."/>
            <person name="Chen A."/>
            <person name="Palaniappan K."/>
            <person name="Land M."/>
            <person name="Hauser L."/>
            <person name="Chang Y.J."/>
            <person name="Jeffries C.D."/>
            <person name="Detter J.C."/>
            <person name="Brettin T."/>
            <person name="Rohde M."/>
            <person name="Goker M."/>
            <person name="Bristow J."/>
            <person name="Markowitz V."/>
            <person name="Eisen J.A."/>
            <person name="Hugenholtz P."/>
            <person name="Kyrpides N.C."/>
            <person name="Klenk H.P."/>
        </authorList>
    </citation>
    <scope>NUCLEOTIDE SEQUENCE [LARGE SCALE GENOMIC DNA]</scope>
    <source>
        <strain evidence="12">DSM 14365 / CIP 107738 / JCM 11303 / AJ 13395 / SMP-2</strain>
    </source>
</reference>
<dbReference type="GO" id="GO:0005886">
    <property type="term" value="C:plasma membrane"/>
    <property type="evidence" value="ECO:0007669"/>
    <property type="project" value="UniProtKB-SubCell"/>
</dbReference>
<feature type="transmembrane region" description="Helical" evidence="9">
    <location>
        <begin position="324"/>
        <end position="346"/>
    </location>
</feature>
<feature type="transmembrane region" description="Helical" evidence="9">
    <location>
        <begin position="243"/>
        <end position="266"/>
    </location>
</feature>
<keyword evidence="7 9" id="KW-0472">Membrane</keyword>
<keyword evidence="5 9" id="KW-0812">Transmembrane</keyword>
<protein>
    <submittedName>
        <fullName evidence="11">ABC-2 type transporter</fullName>
    </submittedName>
</protein>
<accession>D0LV38</accession>
<keyword evidence="12" id="KW-1185">Reference proteome</keyword>
<feature type="transmembrane region" description="Helical" evidence="9">
    <location>
        <begin position="20"/>
        <end position="45"/>
    </location>
</feature>
<keyword evidence="3" id="KW-0813">Transport</keyword>
<dbReference type="EMBL" id="CP001804">
    <property type="protein sequence ID" value="ACY15879.1"/>
    <property type="molecule type" value="Genomic_DNA"/>
</dbReference>
<dbReference type="PROSITE" id="PS51012">
    <property type="entry name" value="ABC_TM2"/>
    <property type="match status" value="1"/>
</dbReference>
<keyword evidence="6 9" id="KW-1133">Transmembrane helix</keyword>
<organism evidence="11 12">
    <name type="scientific">Haliangium ochraceum (strain DSM 14365 / JCM 11303 / SMP-2)</name>
    <dbReference type="NCBI Taxonomy" id="502025"/>
    <lineage>
        <taxon>Bacteria</taxon>
        <taxon>Pseudomonadati</taxon>
        <taxon>Myxococcota</taxon>
        <taxon>Polyangia</taxon>
        <taxon>Haliangiales</taxon>
        <taxon>Kofleriaceae</taxon>
        <taxon>Haliangium</taxon>
    </lineage>
</organism>
<dbReference type="InterPro" id="IPR047817">
    <property type="entry name" value="ABC2_TM_bact-type"/>
</dbReference>
<evidence type="ECO:0000256" key="8">
    <source>
        <dbReference type="SAM" id="MobiDB-lite"/>
    </source>
</evidence>
<dbReference type="STRING" id="502025.Hoch_3377"/>
<dbReference type="InterPro" id="IPR051449">
    <property type="entry name" value="ABC-2_transporter_component"/>
</dbReference>
<dbReference type="PANTHER" id="PTHR30294:SF38">
    <property type="entry name" value="TRANSPORT PERMEASE PROTEIN"/>
    <property type="match status" value="1"/>
</dbReference>
<dbReference type="InterPro" id="IPR013525">
    <property type="entry name" value="ABC2_TM"/>
</dbReference>
<feature type="transmembrane region" description="Helical" evidence="9">
    <location>
        <begin position="358"/>
        <end position="378"/>
    </location>
</feature>
<dbReference type="RefSeq" id="WP_012828479.1">
    <property type="nucleotide sequence ID" value="NC_013440.1"/>
</dbReference>
<comment type="subcellular location">
    <subcellularLocation>
        <location evidence="1">Cell membrane</location>
        <topology evidence="1">Multi-pass membrane protein</topology>
    </subcellularLocation>
</comment>
<sequence>MIRTMLYIGWLNLKRDRVSLGLSFVLPIVFFSLYASLFGGAGAGLPPVEVLVLDRDHSDVSARFVAALERGDGARVTVIGEGGEDGQHGDGGEDGDGPDRDSVRERLRRGEAPAALVVPAGFGAALETSGGDARIELYIDTSNPVAAPLVGGMVQRAAVSAVPDLLLARNLATFEAMGGPLSEQQRRAAERGTALLREHAERAAAGSASEIADAAVAAFTSELVQVDTVALMHTSPGKSSTNAFYAAGVAVLFLLFSATGVAGLLLEEEANGTLERLLCSELSMGRLLLGRWLFVTGLGVTQVSVMFLWGALAFDVDLFTPHHLAGFGLMTVATAASAAGFGLFLATLCRTRSQLDGVGTIVILIMSALGGSMFPRFLMPEWMKQVGLLTFNAWAVDGYQKVFWYEQPLLDLWPQLAVLTALSAAFLVGARLLARRWESV</sequence>
<dbReference type="HOGENOM" id="CLU_039483_0_1_7"/>
<evidence type="ECO:0000256" key="9">
    <source>
        <dbReference type="SAM" id="Phobius"/>
    </source>
</evidence>
<dbReference type="PANTHER" id="PTHR30294">
    <property type="entry name" value="MEMBRANE COMPONENT OF ABC TRANSPORTER YHHJ-RELATED"/>
    <property type="match status" value="1"/>
</dbReference>
<feature type="compositionally biased region" description="Basic and acidic residues" evidence="8">
    <location>
        <begin position="85"/>
        <end position="103"/>
    </location>
</feature>
<dbReference type="OrthoDB" id="266913at2"/>
<feature type="domain" description="ABC transmembrane type-2" evidence="10">
    <location>
        <begin position="205"/>
        <end position="437"/>
    </location>
</feature>
<dbReference type="Pfam" id="PF12698">
    <property type="entry name" value="ABC2_membrane_3"/>
    <property type="match status" value="1"/>
</dbReference>